<dbReference type="InterPro" id="IPR015889">
    <property type="entry name" value="Intradiol_dOase_core"/>
</dbReference>
<gene>
    <name evidence="1" type="ORF">D9758_002159</name>
</gene>
<dbReference type="EMBL" id="JAACJM010000015">
    <property type="protein sequence ID" value="KAF5368436.1"/>
    <property type="molecule type" value="Genomic_DNA"/>
</dbReference>
<dbReference type="AlphaFoldDB" id="A0A8H5LT46"/>
<sequence length="243" mass="26231">MGSSEKRPPLHLLANDAAYYSACACHREWHHLAAAGHDASQTIQAREYVKRSFYAQMLNEDCAPAPSVDRVNYIIVNGTRQDIADGQPGVQFVLDVGIIDTSTCQPLTGVLAEVWHANATGDYDDSSLRGAAVSGENGIVEFQTIFPGFTSEGANHINIAIHSGNTMDSTIVYTGRVFFTDFWTDVISKADNYTGNTHQRILNADDPNFTTASGSGFNPVVDVVSIEDDWPAGVIGYITVAIA</sequence>
<evidence type="ECO:0000313" key="1">
    <source>
        <dbReference type="EMBL" id="KAF5368436.1"/>
    </source>
</evidence>
<keyword evidence="2" id="KW-1185">Reference proteome</keyword>
<name>A0A8H5LT46_9AGAR</name>
<dbReference type="Gene3D" id="2.60.130.10">
    <property type="entry name" value="Aromatic compound dioxygenase"/>
    <property type="match status" value="1"/>
</dbReference>
<dbReference type="GO" id="GO:0016702">
    <property type="term" value="F:oxidoreductase activity, acting on single donors with incorporation of molecular oxygen, incorporation of two atoms of oxygen"/>
    <property type="evidence" value="ECO:0007669"/>
    <property type="project" value="InterPro"/>
</dbReference>
<evidence type="ECO:0008006" key="3">
    <source>
        <dbReference type="Google" id="ProtNLM"/>
    </source>
</evidence>
<dbReference type="PANTHER" id="PTHR34315:SF4">
    <property type="entry name" value="INTRADIOL RING-CLEAVAGE DIOXYGENASES DOMAIN-CONTAINING PROTEIN"/>
    <property type="match status" value="1"/>
</dbReference>
<organism evidence="1 2">
    <name type="scientific">Tetrapyrgos nigripes</name>
    <dbReference type="NCBI Taxonomy" id="182062"/>
    <lineage>
        <taxon>Eukaryota</taxon>
        <taxon>Fungi</taxon>
        <taxon>Dikarya</taxon>
        <taxon>Basidiomycota</taxon>
        <taxon>Agaricomycotina</taxon>
        <taxon>Agaricomycetes</taxon>
        <taxon>Agaricomycetidae</taxon>
        <taxon>Agaricales</taxon>
        <taxon>Marasmiineae</taxon>
        <taxon>Marasmiaceae</taxon>
        <taxon>Tetrapyrgos</taxon>
    </lineage>
</organism>
<comment type="caution">
    <text evidence="1">The sequence shown here is derived from an EMBL/GenBank/DDBJ whole genome shotgun (WGS) entry which is preliminary data.</text>
</comment>
<reference evidence="1 2" key="1">
    <citation type="journal article" date="2020" name="ISME J.">
        <title>Uncovering the hidden diversity of litter-decomposition mechanisms in mushroom-forming fungi.</title>
        <authorList>
            <person name="Floudas D."/>
            <person name="Bentzer J."/>
            <person name="Ahren D."/>
            <person name="Johansson T."/>
            <person name="Persson P."/>
            <person name="Tunlid A."/>
        </authorList>
    </citation>
    <scope>NUCLEOTIDE SEQUENCE [LARGE SCALE GENOMIC DNA]</scope>
    <source>
        <strain evidence="1 2">CBS 291.85</strain>
    </source>
</reference>
<dbReference type="PANTHER" id="PTHR34315">
    <property type="match status" value="1"/>
</dbReference>
<protein>
    <recommendedName>
        <fullName evidence="3">Intradiol ring-cleavage dioxygenases domain-containing protein</fullName>
    </recommendedName>
</protein>
<dbReference type="SUPFAM" id="SSF49482">
    <property type="entry name" value="Aromatic compound dioxygenase"/>
    <property type="match status" value="1"/>
</dbReference>
<dbReference type="GO" id="GO:0005506">
    <property type="term" value="F:iron ion binding"/>
    <property type="evidence" value="ECO:0007669"/>
    <property type="project" value="InterPro"/>
</dbReference>
<dbReference type="OrthoDB" id="121380at2759"/>
<proteinExistence type="predicted"/>
<dbReference type="Proteomes" id="UP000559256">
    <property type="component" value="Unassembled WGS sequence"/>
</dbReference>
<evidence type="ECO:0000313" key="2">
    <source>
        <dbReference type="Proteomes" id="UP000559256"/>
    </source>
</evidence>
<accession>A0A8H5LT46</accession>